<evidence type="ECO:0000256" key="2">
    <source>
        <dbReference type="ARBA" id="ARBA00023315"/>
    </source>
</evidence>
<dbReference type="InterPro" id="IPR000182">
    <property type="entry name" value="GNAT_dom"/>
</dbReference>
<keyword evidence="1" id="KW-0808">Transferase</keyword>
<dbReference type="PANTHER" id="PTHR10545:SF29">
    <property type="entry name" value="GH14572P-RELATED"/>
    <property type="match status" value="1"/>
</dbReference>
<dbReference type="PANTHER" id="PTHR10545">
    <property type="entry name" value="DIAMINE N-ACETYLTRANSFERASE"/>
    <property type="match status" value="1"/>
</dbReference>
<dbReference type="InterPro" id="IPR016181">
    <property type="entry name" value="Acyl_CoA_acyltransferase"/>
</dbReference>
<gene>
    <name evidence="4" type="ORF">theurythT_05930</name>
</gene>
<name>A0ABQ6H3X5_9GAMM</name>
<evidence type="ECO:0000256" key="1">
    <source>
        <dbReference type="ARBA" id="ARBA00022679"/>
    </source>
</evidence>
<dbReference type="RefSeq" id="WP_284206472.1">
    <property type="nucleotide sequence ID" value="NZ_BSSU01000003.1"/>
</dbReference>
<evidence type="ECO:0000259" key="3">
    <source>
        <dbReference type="PROSITE" id="PS51186"/>
    </source>
</evidence>
<keyword evidence="2" id="KW-0012">Acyltransferase</keyword>
<protein>
    <submittedName>
        <fullName evidence="4">N-acetyltransferase</fullName>
    </submittedName>
</protein>
<dbReference type="Gene3D" id="3.40.630.30">
    <property type="match status" value="1"/>
</dbReference>
<evidence type="ECO:0000313" key="4">
    <source>
        <dbReference type="EMBL" id="GLX81141.1"/>
    </source>
</evidence>
<dbReference type="SUPFAM" id="SSF55729">
    <property type="entry name" value="Acyl-CoA N-acyltransferases (Nat)"/>
    <property type="match status" value="1"/>
</dbReference>
<comment type="caution">
    <text evidence="4">The sequence shown here is derived from an EMBL/GenBank/DDBJ whole genome shotgun (WGS) entry which is preliminary data.</text>
</comment>
<organism evidence="4 5">
    <name type="scientific">Thalassotalea eurytherma</name>
    <dbReference type="NCBI Taxonomy" id="1144278"/>
    <lineage>
        <taxon>Bacteria</taxon>
        <taxon>Pseudomonadati</taxon>
        <taxon>Pseudomonadota</taxon>
        <taxon>Gammaproteobacteria</taxon>
        <taxon>Alteromonadales</taxon>
        <taxon>Colwelliaceae</taxon>
        <taxon>Thalassotalea</taxon>
    </lineage>
</organism>
<evidence type="ECO:0000313" key="5">
    <source>
        <dbReference type="Proteomes" id="UP001157133"/>
    </source>
</evidence>
<dbReference type="EMBL" id="BSSU01000003">
    <property type="protein sequence ID" value="GLX81141.1"/>
    <property type="molecule type" value="Genomic_DNA"/>
</dbReference>
<dbReference type="PROSITE" id="PS51186">
    <property type="entry name" value="GNAT"/>
    <property type="match status" value="1"/>
</dbReference>
<keyword evidence="5" id="KW-1185">Reference proteome</keyword>
<accession>A0ABQ6H3X5</accession>
<sequence>MKTQITLVDYHNPTQAADLMMLLNAYAKDSMGGGEPLSEYVQQNLITNLQNQPQVFSLICYVDETPAGLVNCVKGFSTFSAKPLVNIHDVVVLPLFRGQGISQLMLAEVESIARDHDCCKLTLEVLEGNHIAKNAYQKLGFAGYELDPGMGQAVFWQKSLK</sequence>
<dbReference type="CDD" id="cd04301">
    <property type="entry name" value="NAT_SF"/>
    <property type="match status" value="1"/>
</dbReference>
<dbReference type="InterPro" id="IPR051016">
    <property type="entry name" value="Diverse_Substrate_AcTransf"/>
</dbReference>
<dbReference type="Pfam" id="PF00583">
    <property type="entry name" value="Acetyltransf_1"/>
    <property type="match status" value="1"/>
</dbReference>
<proteinExistence type="predicted"/>
<feature type="domain" description="N-acetyltransferase" evidence="3">
    <location>
        <begin position="8"/>
        <end position="161"/>
    </location>
</feature>
<dbReference type="Proteomes" id="UP001157133">
    <property type="component" value="Unassembled WGS sequence"/>
</dbReference>
<reference evidence="4 5" key="1">
    <citation type="submission" date="2023-03" db="EMBL/GenBank/DDBJ databases">
        <title>Draft genome sequence of Thalassotalea eurytherma JCM 18482T.</title>
        <authorList>
            <person name="Sawabe T."/>
        </authorList>
    </citation>
    <scope>NUCLEOTIDE SEQUENCE [LARGE SCALE GENOMIC DNA]</scope>
    <source>
        <strain evidence="4 5">JCM 18482</strain>
    </source>
</reference>